<dbReference type="EMBL" id="CP101988">
    <property type="protein sequence ID" value="UUI76616.1"/>
    <property type="molecule type" value="Genomic_DNA"/>
</dbReference>
<evidence type="ECO:0000313" key="2">
    <source>
        <dbReference type="Proteomes" id="UP001316189"/>
    </source>
</evidence>
<proteinExistence type="predicted"/>
<evidence type="ECO:0000313" key="1">
    <source>
        <dbReference type="EMBL" id="UUI76616.1"/>
    </source>
</evidence>
<gene>
    <name evidence="1" type="ORF">NP064_06950</name>
</gene>
<dbReference type="Proteomes" id="UP001316189">
    <property type="component" value="Chromosome"/>
</dbReference>
<name>A0ABY5L4L6_9CELL</name>
<sequence length="141" mass="14750">MSARKSSAAVVLVAAAVAAVWAVRRRPAARGPAQRMVVTVYRSAEELDPLPAPLLDIPASLRVELTPAPGDRGTEVAVSGPDLAQTEVADTVRGLLREAKQIAETGEVLALGTPPHGRRKATPSGWAMDALVSRSRTKGVL</sequence>
<keyword evidence="2" id="KW-1185">Reference proteome</keyword>
<organism evidence="1 2">
    <name type="scientific">Cellulomonas chengniuliangii</name>
    <dbReference type="NCBI Taxonomy" id="2968084"/>
    <lineage>
        <taxon>Bacteria</taxon>
        <taxon>Bacillati</taxon>
        <taxon>Actinomycetota</taxon>
        <taxon>Actinomycetes</taxon>
        <taxon>Micrococcales</taxon>
        <taxon>Cellulomonadaceae</taxon>
        <taxon>Cellulomonas</taxon>
    </lineage>
</organism>
<protein>
    <submittedName>
        <fullName evidence="1">Uncharacterized protein</fullName>
    </submittedName>
</protein>
<dbReference type="RefSeq" id="WP_227568899.1">
    <property type="nucleotide sequence ID" value="NZ_CP101988.1"/>
</dbReference>
<reference evidence="1 2" key="1">
    <citation type="submission" date="2022-07" db="EMBL/GenBank/DDBJ databases">
        <title>Novel species in genus cellulomonas.</title>
        <authorList>
            <person name="Ye L."/>
        </authorList>
    </citation>
    <scope>NUCLEOTIDE SEQUENCE [LARGE SCALE GENOMIC DNA]</scope>
    <source>
        <strain evidence="2">zg-Y338</strain>
    </source>
</reference>
<accession>A0ABY5L4L6</accession>